<dbReference type="Proteomes" id="UP000029052">
    <property type="component" value="Unassembled WGS sequence"/>
</dbReference>
<name>A0A087BA75_9BIFI</name>
<evidence type="ECO:0000313" key="2">
    <source>
        <dbReference type="EMBL" id="KFI67925.1"/>
    </source>
</evidence>
<sequence>MEMTRLPHGVPSAGSQNRKSRYRRMWRWMEACRKRMRACWTLLILASLTGAVGIYAARSITYAYADDLDETSCESIMAMPIAHGHIITEFVRPPTPYASGHRGIDIQASRGDTLLAPMDGIVSFSGKVGGKSVVSITQDVWIVSFEPATTSLRVGDAVGKRDAFGEVSGSSDHCDGRCVHWGVRKQGEYINPRTVVQPRQIRLLPVR</sequence>
<dbReference type="InterPro" id="IPR011055">
    <property type="entry name" value="Dup_hybrid_motif"/>
</dbReference>
<reference evidence="2 3" key="1">
    <citation type="submission" date="2014-03" db="EMBL/GenBank/DDBJ databases">
        <title>Genomics of Bifidobacteria.</title>
        <authorList>
            <person name="Ventura M."/>
            <person name="Milani C."/>
            <person name="Lugli G.A."/>
        </authorList>
    </citation>
    <scope>NUCLEOTIDE SEQUENCE [LARGE SCALE GENOMIC DNA]</scope>
    <source>
        <strain evidence="2 3">LMG 11591</strain>
    </source>
</reference>
<dbReference type="STRING" id="1692.BMAGN_0918"/>
<keyword evidence="3" id="KW-1185">Reference proteome</keyword>
<proteinExistence type="predicted"/>
<evidence type="ECO:0000313" key="3">
    <source>
        <dbReference type="Proteomes" id="UP000029052"/>
    </source>
</evidence>
<dbReference type="AlphaFoldDB" id="A0A087BA75"/>
<comment type="caution">
    <text evidence="2">The sequence shown here is derived from an EMBL/GenBank/DDBJ whole genome shotgun (WGS) entry which is preliminary data.</text>
</comment>
<dbReference type="EMBL" id="JGZB01000006">
    <property type="protein sequence ID" value="KFI67925.1"/>
    <property type="molecule type" value="Genomic_DNA"/>
</dbReference>
<feature type="domain" description="M23ase beta-sheet core" evidence="1">
    <location>
        <begin position="100"/>
        <end position="192"/>
    </location>
</feature>
<dbReference type="Pfam" id="PF01551">
    <property type="entry name" value="Peptidase_M23"/>
    <property type="match status" value="1"/>
</dbReference>
<protein>
    <submittedName>
        <fullName evidence="2">Putative Zinc metallopeptidases M23 family</fullName>
    </submittedName>
</protein>
<accession>A0A087BA75</accession>
<dbReference type="Gene3D" id="2.70.70.10">
    <property type="entry name" value="Glucose Permease (Domain IIA)"/>
    <property type="match status" value="1"/>
</dbReference>
<dbReference type="eggNOG" id="COG0739">
    <property type="taxonomic scope" value="Bacteria"/>
</dbReference>
<evidence type="ECO:0000259" key="1">
    <source>
        <dbReference type="Pfam" id="PF01551"/>
    </source>
</evidence>
<dbReference type="InterPro" id="IPR016047">
    <property type="entry name" value="M23ase_b-sheet_dom"/>
</dbReference>
<gene>
    <name evidence="2" type="ORF">BMAGN_0918</name>
</gene>
<dbReference type="SUPFAM" id="SSF51261">
    <property type="entry name" value="Duplicated hybrid motif"/>
    <property type="match status" value="1"/>
</dbReference>
<dbReference type="RefSeq" id="WP_160257200.1">
    <property type="nucleotide sequence ID" value="NZ_JGZB01000006.1"/>
</dbReference>
<dbReference type="CDD" id="cd12797">
    <property type="entry name" value="M23_peptidase"/>
    <property type="match status" value="1"/>
</dbReference>
<organism evidence="2 3">
    <name type="scientific">Bifidobacterium magnum</name>
    <dbReference type="NCBI Taxonomy" id="1692"/>
    <lineage>
        <taxon>Bacteria</taxon>
        <taxon>Bacillati</taxon>
        <taxon>Actinomycetota</taxon>
        <taxon>Actinomycetes</taxon>
        <taxon>Bifidobacteriales</taxon>
        <taxon>Bifidobacteriaceae</taxon>
        <taxon>Bifidobacterium</taxon>
    </lineage>
</organism>